<dbReference type="SUPFAM" id="SSF51905">
    <property type="entry name" value="FAD/NAD(P)-binding domain"/>
    <property type="match status" value="1"/>
</dbReference>
<evidence type="ECO:0000256" key="1">
    <source>
        <dbReference type="SAM" id="Phobius"/>
    </source>
</evidence>
<keyword evidence="1" id="KW-0472">Membrane</keyword>
<reference evidence="2" key="1">
    <citation type="submission" date="2018-05" db="EMBL/GenBank/DDBJ databases">
        <authorList>
            <person name="Lanie J.A."/>
            <person name="Ng W.-L."/>
            <person name="Kazmierczak K.M."/>
            <person name="Andrzejewski T.M."/>
            <person name="Davidsen T.M."/>
            <person name="Wayne K.J."/>
            <person name="Tettelin H."/>
            <person name="Glass J.I."/>
            <person name="Rusch D."/>
            <person name="Podicherti R."/>
            <person name="Tsui H.-C.T."/>
            <person name="Winkler M.E."/>
        </authorList>
    </citation>
    <scope>NUCLEOTIDE SEQUENCE</scope>
</reference>
<feature type="non-terminal residue" evidence="2">
    <location>
        <position position="36"/>
    </location>
</feature>
<dbReference type="InterPro" id="IPR036188">
    <property type="entry name" value="FAD/NAD-bd_sf"/>
</dbReference>
<accession>A0A383F1S2</accession>
<feature type="transmembrane region" description="Helical" evidence="1">
    <location>
        <begin position="16"/>
        <end position="34"/>
    </location>
</feature>
<dbReference type="EMBL" id="UINC01230275">
    <property type="protein sequence ID" value="SVE62338.1"/>
    <property type="molecule type" value="Genomic_DNA"/>
</dbReference>
<dbReference type="AlphaFoldDB" id="A0A383F1S2"/>
<name>A0A383F1S2_9ZZZZ</name>
<dbReference type="Gene3D" id="3.50.50.60">
    <property type="entry name" value="FAD/NAD(P)-binding domain"/>
    <property type="match status" value="1"/>
</dbReference>
<evidence type="ECO:0000313" key="2">
    <source>
        <dbReference type="EMBL" id="SVE62338.1"/>
    </source>
</evidence>
<proteinExistence type="predicted"/>
<feature type="non-terminal residue" evidence="2">
    <location>
        <position position="1"/>
    </location>
</feature>
<keyword evidence="1" id="KW-0812">Transmembrane</keyword>
<protein>
    <submittedName>
        <fullName evidence="2">Uncharacterized protein</fullName>
    </submittedName>
</protein>
<gene>
    <name evidence="2" type="ORF">METZ01_LOCUS515192</name>
</gene>
<keyword evidence="1" id="KW-1133">Transmembrane helix</keyword>
<organism evidence="2">
    <name type="scientific">marine metagenome</name>
    <dbReference type="NCBI Taxonomy" id="408172"/>
    <lineage>
        <taxon>unclassified sequences</taxon>
        <taxon>metagenomes</taxon>
        <taxon>ecological metagenomes</taxon>
    </lineage>
</organism>
<sequence>VDWVQLARVIDENSEILIIGGGIGGLTLALALHARG</sequence>